<proteinExistence type="predicted"/>
<feature type="region of interest" description="Disordered" evidence="2">
    <location>
        <begin position="1023"/>
        <end position="1081"/>
    </location>
</feature>
<dbReference type="SUPFAM" id="SSF52540">
    <property type="entry name" value="P-loop containing nucleoside triphosphate hydrolases"/>
    <property type="match status" value="1"/>
</dbReference>
<feature type="domain" description="NACHT N-terminal Helical" evidence="3">
    <location>
        <begin position="37"/>
        <end position="298"/>
    </location>
</feature>
<dbReference type="PANTHER" id="PTHR47485:SF1">
    <property type="entry name" value="THYLAKOID LUMENAL 17.4 KDA PROTEIN, CHLOROPLASTIC"/>
    <property type="match status" value="1"/>
</dbReference>
<dbReference type="Gene3D" id="3.40.50.300">
    <property type="entry name" value="P-loop containing nucleotide triphosphate hydrolases"/>
    <property type="match status" value="1"/>
</dbReference>
<keyword evidence="1" id="KW-0677">Repeat</keyword>
<comment type="caution">
    <text evidence="4">The sequence shown here is derived from an EMBL/GenBank/DDBJ whole genome shotgun (WGS) entry which is preliminary data.</text>
</comment>
<dbReference type="EMBL" id="JAMPKK010000071">
    <property type="protein sequence ID" value="MEP0867446.1"/>
    <property type="molecule type" value="Genomic_DNA"/>
</dbReference>
<dbReference type="PANTHER" id="PTHR47485">
    <property type="entry name" value="THYLAKOID LUMENAL 17.4 KDA PROTEIN, CHLOROPLASTIC"/>
    <property type="match status" value="1"/>
</dbReference>
<accession>A0ABV0JVG5</accession>
<keyword evidence="5" id="KW-1185">Reference proteome</keyword>
<dbReference type="SUPFAM" id="SSF141571">
    <property type="entry name" value="Pentapeptide repeat-like"/>
    <property type="match status" value="1"/>
</dbReference>
<dbReference type="Gene3D" id="2.160.20.80">
    <property type="entry name" value="E3 ubiquitin-protein ligase SopA"/>
    <property type="match status" value="1"/>
</dbReference>
<sequence>MSLSIRHWLAERQIELATLRHPGTQIAGIAFRIAQDMEVKSLTPFDISALAEVLELPLRTASLVAGVVSQLSVGLLHILSQKKPLKRNEGTWLTFQIAYINALQGILEQESLLRRPWLSRAGIPGGSEDLYGQVWDSPLADVHLQAFLKTLRPGRLSDTQAEQALLQIGNSFLVQQMNSTCIAWLIANGAEETEAKLITQRLANGLPGYLLEAIAQNALPLAQLQKFVQLGSLVTGYDNIPASGSNDQSSRFSTTLNSEEPELNFPPQHFPLNRHRESYRAALLQSLSKPLLAEPFSLKDLYVPLKGKEVLVTTKQPLGKAAITNDASPPVDLMEWVTLQLEDKKTITAIEADPGMGKTSFCQIFATHVAQQLYPKWMPVLIRLKDATLGKTLEETLNSAFPLGRFKDADGWFSILHPPCLLILDGLDELPRSDRTGYHFAAFLNQVTSFQARSLSLTKGTPRHKIILTSRRGIGEWGRGSEEIPYSLFPLMRRITIQPLEQDEFRQWFKNWAKLQSKAIAQGYFSFLKQRSAFTPTPERTPGGASSVANTLVGQPLMLYLMGVLHRDGLLDDSIFHRALSEVKFEIYDRIYCWLLAYPDAGSTTIPFVVKEGLAHAYRSTDAIANLLANRRPEDVRQVMQVTALSIVQTCKNKLTQSALKSKHLEDNLPIFFFQIPNSQSQIPSIEFSHPNLGEYLCAEEIALQLQAVTDQFQDTYGEVNFTIKSSLAVAQHLYQLLGYGLLSLEIEEMVVERLRRQQERKEVHFSLGALFKRLYRFYRAYCRGRWLDEGIAHQVYAQFQALHNPLKVLQIDAAVGVNVFLLLCAIARQSRIPFLPCGDPNQPLDFDPDALLSFIGRTAVLSPTAFWERARHNLLQVQLTAAYLNHAWFADANLQHANLSWADLTGTNLADANLQQANLSWANLAGANLSGANLSGAKLEGADLSGANLLKTNLTQANVSHACLFEALLDDQNHHYARKNGAIFSLEEFQAYRQSLAYFPSMGSNQTKGLETESTAFPIESAEGEPFLPDDQESESEEDETVVADTYGLEGSTVPNEDPTDADYQYHDETAIAENPLNHY</sequence>
<dbReference type="InterPro" id="IPR001646">
    <property type="entry name" value="5peptide_repeat"/>
</dbReference>
<dbReference type="InterPro" id="IPR054568">
    <property type="entry name" value="NNH3"/>
</dbReference>
<reference evidence="4 5" key="1">
    <citation type="submission" date="2022-04" db="EMBL/GenBank/DDBJ databases">
        <title>Positive selection, recombination, and allopatry shape intraspecific diversity of widespread and dominant cyanobacteria.</title>
        <authorList>
            <person name="Wei J."/>
            <person name="Shu W."/>
            <person name="Hu C."/>
        </authorList>
    </citation>
    <scope>NUCLEOTIDE SEQUENCE [LARGE SCALE GENOMIC DNA]</scope>
    <source>
        <strain evidence="4 5">GB2-A5</strain>
    </source>
</reference>
<evidence type="ECO:0000259" key="3">
    <source>
        <dbReference type="Pfam" id="PF22735"/>
    </source>
</evidence>
<evidence type="ECO:0000313" key="4">
    <source>
        <dbReference type="EMBL" id="MEP0867446.1"/>
    </source>
</evidence>
<dbReference type="Pfam" id="PF22735">
    <property type="entry name" value="NNH3"/>
    <property type="match status" value="1"/>
</dbReference>
<protein>
    <submittedName>
        <fullName evidence="4">Pentapeptide repeat-containing protein</fullName>
    </submittedName>
</protein>
<gene>
    <name evidence="4" type="ORF">NDI37_23635</name>
</gene>
<evidence type="ECO:0000313" key="5">
    <source>
        <dbReference type="Proteomes" id="UP001442494"/>
    </source>
</evidence>
<dbReference type="RefSeq" id="WP_190417276.1">
    <property type="nucleotide sequence ID" value="NZ_JAMPKK010000071.1"/>
</dbReference>
<dbReference type="Proteomes" id="UP001442494">
    <property type="component" value="Unassembled WGS sequence"/>
</dbReference>
<evidence type="ECO:0000256" key="1">
    <source>
        <dbReference type="ARBA" id="ARBA00022737"/>
    </source>
</evidence>
<dbReference type="InterPro" id="IPR027417">
    <property type="entry name" value="P-loop_NTPase"/>
</dbReference>
<feature type="compositionally biased region" description="Acidic residues" evidence="2">
    <location>
        <begin position="1029"/>
        <end position="1043"/>
    </location>
</feature>
<evidence type="ECO:0000256" key="2">
    <source>
        <dbReference type="SAM" id="MobiDB-lite"/>
    </source>
</evidence>
<organism evidence="4 5">
    <name type="scientific">Funiculus sociatus GB2-A5</name>
    <dbReference type="NCBI Taxonomy" id="2933946"/>
    <lineage>
        <taxon>Bacteria</taxon>
        <taxon>Bacillati</taxon>
        <taxon>Cyanobacteriota</taxon>
        <taxon>Cyanophyceae</taxon>
        <taxon>Coleofasciculales</taxon>
        <taxon>Coleofasciculaceae</taxon>
        <taxon>Funiculus</taxon>
    </lineage>
</organism>
<dbReference type="Pfam" id="PF00805">
    <property type="entry name" value="Pentapeptide"/>
    <property type="match status" value="2"/>
</dbReference>
<name>A0ABV0JVG5_9CYAN</name>